<accession>A0AAE1XA28</accession>
<evidence type="ECO:0000313" key="3">
    <source>
        <dbReference type="EMBL" id="KAK4408056.1"/>
    </source>
</evidence>
<evidence type="ECO:0000259" key="2">
    <source>
        <dbReference type="Pfam" id="PF14541"/>
    </source>
</evidence>
<keyword evidence="4" id="KW-1185">Reference proteome</keyword>
<dbReference type="InterPro" id="IPR021109">
    <property type="entry name" value="Peptidase_aspartic_dom_sf"/>
</dbReference>
<proteinExistence type="predicted"/>
<dbReference type="Pfam" id="PF14541">
    <property type="entry name" value="TAXi_C"/>
    <property type="match status" value="1"/>
</dbReference>
<evidence type="ECO:0000256" key="1">
    <source>
        <dbReference type="SAM" id="SignalP"/>
    </source>
</evidence>
<evidence type="ECO:0000313" key="4">
    <source>
        <dbReference type="Proteomes" id="UP001289374"/>
    </source>
</evidence>
<sequence length="381" mass="41335">MTTTPLITLTFFSFFFFFFSVRLHCSSAQTLVTPVSKDKSTSLYTLSIYVKTPLQLSKLHLDLGSYIPWHDCDRGRYNDSSSYRPVHAKTALCKEMIPRAIGYCYEPAHPGCANNSCGFFPENPVTRESSAGDLIQDKFALLLPGAGKRGQPGPISKLLLSCVSSTIFSKLLRGLAGGSVGLASLGRYNHSLPAQLSTSFSSPQIFSICLPSSSKDPGIDELGRGGVKISSSKPYSELETSVFRALTDAFVKEAGGLNLSLIQPAVEPFKVCYAVDEKQGSGAGDPPFPTIDLVLQGEEVIWRISGSNSMVRVMTKNNVDAWCLGFVDGGDAPRTSIIIGGRQLEDNLLQFDLDSGRLGFSWSLLLRNTSCSNFYVKSTTN</sequence>
<dbReference type="InterPro" id="IPR032799">
    <property type="entry name" value="TAXi_C"/>
</dbReference>
<feature type="chain" id="PRO_5042172620" evidence="1">
    <location>
        <begin position="29"/>
        <end position="381"/>
    </location>
</feature>
<keyword evidence="1" id="KW-0732">Signal</keyword>
<dbReference type="InterPro" id="IPR001461">
    <property type="entry name" value="Aspartic_peptidase_A1"/>
</dbReference>
<dbReference type="PANTHER" id="PTHR47965:SF6">
    <property type="entry name" value="ASPARTIC PROTEINASE GIP1-RELATED"/>
    <property type="match status" value="1"/>
</dbReference>
<reference evidence="3" key="2">
    <citation type="journal article" date="2024" name="Plant">
        <title>Genomic evolution and insights into agronomic trait innovations of Sesamum species.</title>
        <authorList>
            <person name="Miao H."/>
            <person name="Wang L."/>
            <person name="Qu L."/>
            <person name="Liu H."/>
            <person name="Sun Y."/>
            <person name="Le M."/>
            <person name="Wang Q."/>
            <person name="Wei S."/>
            <person name="Zheng Y."/>
            <person name="Lin W."/>
            <person name="Duan Y."/>
            <person name="Cao H."/>
            <person name="Xiong S."/>
            <person name="Wang X."/>
            <person name="Wei L."/>
            <person name="Li C."/>
            <person name="Ma Q."/>
            <person name="Ju M."/>
            <person name="Zhao R."/>
            <person name="Li G."/>
            <person name="Mu C."/>
            <person name="Tian Q."/>
            <person name="Mei H."/>
            <person name="Zhang T."/>
            <person name="Gao T."/>
            <person name="Zhang H."/>
        </authorList>
    </citation>
    <scope>NUCLEOTIDE SEQUENCE</scope>
    <source>
        <strain evidence="3">K16</strain>
    </source>
</reference>
<dbReference type="AlphaFoldDB" id="A0AAE1XA28"/>
<dbReference type="Proteomes" id="UP001289374">
    <property type="component" value="Unassembled WGS sequence"/>
</dbReference>
<comment type="caution">
    <text evidence="3">The sequence shown here is derived from an EMBL/GenBank/DDBJ whole genome shotgun (WGS) entry which is preliminary data.</text>
</comment>
<feature type="domain" description="Xylanase inhibitor C-terminal" evidence="2">
    <location>
        <begin position="219"/>
        <end position="361"/>
    </location>
</feature>
<reference evidence="3" key="1">
    <citation type="submission" date="2020-06" db="EMBL/GenBank/DDBJ databases">
        <authorList>
            <person name="Li T."/>
            <person name="Hu X."/>
            <person name="Zhang T."/>
            <person name="Song X."/>
            <person name="Zhang H."/>
            <person name="Dai N."/>
            <person name="Sheng W."/>
            <person name="Hou X."/>
            <person name="Wei L."/>
        </authorList>
    </citation>
    <scope>NUCLEOTIDE SEQUENCE</scope>
    <source>
        <strain evidence="3">K16</strain>
        <tissue evidence="3">Leaf</tissue>
    </source>
</reference>
<dbReference type="SUPFAM" id="SSF50630">
    <property type="entry name" value="Acid proteases"/>
    <property type="match status" value="1"/>
</dbReference>
<dbReference type="GO" id="GO:0006508">
    <property type="term" value="P:proteolysis"/>
    <property type="evidence" value="ECO:0007669"/>
    <property type="project" value="InterPro"/>
</dbReference>
<dbReference type="Gene3D" id="2.40.70.10">
    <property type="entry name" value="Acid Proteases"/>
    <property type="match status" value="2"/>
</dbReference>
<dbReference type="GO" id="GO:0004190">
    <property type="term" value="F:aspartic-type endopeptidase activity"/>
    <property type="evidence" value="ECO:0007669"/>
    <property type="project" value="InterPro"/>
</dbReference>
<dbReference type="PANTHER" id="PTHR47965">
    <property type="entry name" value="ASPARTYL PROTEASE-RELATED"/>
    <property type="match status" value="1"/>
</dbReference>
<feature type="signal peptide" evidence="1">
    <location>
        <begin position="1"/>
        <end position="28"/>
    </location>
</feature>
<name>A0AAE1XA28_9LAMI</name>
<protein>
    <submittedName>
        <fullName evidence="3">Aspartic proteinase GIP1</fullName>
    </submittedName>
</protein>
<organism evidence="3 4">
    <name type="scientific">Sesamum angolense</name>
    <dbReference type="NCBI Taxonomy" id="2727404"/>
    <lineage>
        <taxon>Eukaryota</taxon>
        <taxon>Viridiplantae</taxon>
        <taxon>Streptophyta</taxon>
        <taxon>Embryophyta</taxon>
        <taxon>Tracheophyta</taxon>
        <taxon>Spermatophyta</taxon>
        <taxon>Magnoliopsida</taxon>
        <taxon>eudicotyledons</taxon>
        <taxon>Gunneridae</taxon>
        <taxon>Pentapetalae</taxon>
        <taxon>asterids</taxon>
        <taxon>lamiids</taxon>
        <taxon>Lamiales</taxon>
        <taxon>Pedaliaceae</taxon>
        <taxon>Sesamum</taxon>
    </lineage>
</organism>
<gene>
    <name evidence="3" type="ORF">Sango_0386600</name>
</gene>
<dbReference type="EMBL" id="JACGWL010000002">
    <property type="protein sequence ID" value="KAK4408056.1"/>
    <property type="molecule type" value="Genomic_DNA"/>
</dbReference>